<name>A0AAW0ZRR7_9HYME</name>
<comment type="caution">
    <text evidence="1">The sequence shown here is derived from an EMBL/GenBank/DDBJ whole genome shotgun (WGS) entry which is preliminary data.</text>
</comment>
<protein>
    <submittedName>
        <fullName evidence="1">Uncharacterized protein</fullName>
    </submittedName>
</protein>
<organism evidence="1 2">
    <name type="scientific">Tetragonisca angustula</name>
    <dbReference type="NCBI Taxonomy" id="166442"/>
    <lineage>
        <taxon>Eukaryota</taxon>
        <taxon>Metazoa</taxon>
        <taxon>Ecdysozoa</taxon>
        <taxon>Arthropoda</taxon>
        <taxon>Hexapoda</taxon>
        <taxon>Insecta</taxon>
        <taxon>Pterygota</taxon>
        <taxon>Neoptera</taxon>
        <taxon>Endopterygota</taxon>
        <taxon>Hymenoptera</taxon>
        <taxon>Apocrita</taxon>
        <taxon>Aculeata</taxon>
        <taxon>Apoidea</taxon>
        <taxon>Anthophila</taxon>
        <taxon>Apidae</taxon>
        <taxon>Tetragonisca</taxon>
    </lineage>
</organism>
<proteinExistence type="predicted"/>
<keyword evidence="2" id="KW-1185">Reference proteome</keyword>
<reference evidence="1 2" key="1">
    <citation type="submission" date="2024-05" db="EMBL/GenBank/DDBJ databases">
        <title>The nuclear and mitochondrial genome assemblies of Tetragonisca angustula (Apidae: Meliponini), a tiny yet remarkable pollinator in the Neotropics.</title>
        <authorList>
            <person name="Ferrari R."/>
            <person name="Ricardo P.C."/>
            <person name="Dias F.C."/>
            <person name="Araujo N.S."/>
            <person name="Soares D.O."/>
            <person name="Zhou Q.-S."/>
            <person name="Zhu C.-D."/>
            <person name="Coutinho L."/>
            <person name="Airas M.C."/>
            <person name="Batista T.M."/>
        </authorList>
    </citation>
    <scope>NUCLEOTIDE SEQUENCE [LARGE SCALE GENOMIC DNA]</scope>
    <source>
        <strain evidence="1">ASF017062</strain>
        <tissue evidence="1">Abdomen</tissue>
    </source>
</reference>
<evidence type="ECO:0000313" key="1">
    <source>
        <dbReference type="EMBL" id="KAK9300106.1"/>
    </source>
</evidence>
<evidence type="ECO:0000313" key="2">
    <source>
        <dbReference type="Proteomes" id="UP001432146"/>
    </source>
</evidence>
<dbReference type="EMBL" id="JAWNGG020000133">
    <property type="protein sequence ID" value="KAK9300106.1"/>
    <property type="molecule type" value="Genomic_DNA"/>
</dbReference>
<dbReference type="AlphaFoldDB" id="A0AAW0ZRR7"/>
<dbReference type="Proteomes" id="UP001432146">
    <property type="component" value="Unassembled WGS sequence"/>
</dbReference>
<accession>A0AAW0ZRR7</accession>
<gene>
    <name evidence="1" type="ORF">QLX08_007099</name>
</gene>
<sequence length="112" mass="12360">MLCSGCKDLPSVGKSSNTFVSHRTVCILVIVTEYINQGVFSSTTKISLLHQGLCTVLDVQLRLTLINRDRSSQIGFVIDEQWSGSTEQSAIFPPMRAGLGMPRAFRFQVQPV</sequence>